<gene>
    <name evidence="6" type="ORF">K9D25_22985</name>
</gene>
<dbReference type="Proteomes" id="UP000831684">
    <property type="component" value="Plasmid pB"/>
</dbReference>
<evidence type="ECO:0000313" key="7">
    <source>
        <dbReference type="Proteomes" id="UP000831684"/>
    </source>
</evidence>
<comment type="subcellular location">
    <subcellularLocation>
        <location evidence="1">Membrane</location>
        <topology evidence="1">Multi-pass membrane protein</topology>
    </subcellularLocation>
</comment>
<reference evidence="6" key="1">
    <citation type="submission" date="2021-09" db="EMBL/GenBank/DDBJ databases">
        <title>Network and meta-omics reveal the key degrader and cooperation patterns in an efficient 1,4-dioxane-degrading microbial community.</title>
        <authorList>
            <person name="Dai C."/>
        </authorList>
    </citation>
    <scope>NUCLEOTIDE SEQUENCE</scope>
    <source>
        <strain evidence="6">ZM13</strain>
        <plasmid evidence="6">pB</plasmid>
    </source>
</reference>
<geneLocation type="plasmid" evidence="6 7">
    <name>pB</name>
</geneLocation>
<keyword evidence="3" id="KW-1133">Transmembrane helix</keyword>
<evidence type="ECO:0000313" key="6">
    <source>
        <dbReference type="EMBL" id="UOK73522.1"/>
    </source>
</evidence>
<keyword evidence="2" id="KW-0812">Transmembrane</keyword>
<dbReference type="Gene3D" id="1.10.3470.10">
    <property type="entry name" value="ABC transporter involved in vitamin B12 uptake, BtuC"/>
    <property type="match status" value="1"/>
</dbReference>
<evidence type="ECO:0000256" key="5">
    <source>
        <dbReference type="SAM" id="MobiDB-lite"/>
    </source>
</evidence>
<sequence>MQFFHEQRRSLFVWNAGSLTSPGWDAAGAIGYIGIAAPAIAQLGGIRRFRSRLLVTPLLGATLLWFADQLTPINPLSPTELTPARIRSIRESVGSRKAFEEMAGIPARTIDEYEMRSPPTGCRHTSSVPCRRARSGGDPPCSHRGRPGSMIQLLSRQ</sequence>
<dbReference type="KEGG" id="apol:K9D25_22985"/>
<evidence type="ECO:0000256" key="1">
    <source>
        <dbReference type="ARBA" id="ARBA00004141"/>
    </source>
</evidence>
<dbReference type="GO" id="GO:0016020">
    <property type="term" value="C:membrane"/>
    <property type="evidence" value="ECO:0007669"/>
    <property type="project" value="UniProtKB-SubCell"/>
</dbReference>
<evidence type="ECO:0000256" key="2">
    <source>
        <dbReference type="ARBA" id="ARBA00022692"/>
    </source>
</evidence>
<protein>
    <submittedName>
        <fullName evidence="6">Uncharacterized protein</fullName>
    </submittedName>
</protein>
<dbReference type="InterPro" id="IPR037294">
    <property type="entry name" value="ABC_BtuC-like"/>
</dbReference>
<organism evidence="6 7">
    <name type="scientific">Ancylobacter polymorphus</name>
    <dbReference type="NCBI Taxonomy" id="223390"/>
    <lineage>
        <taxon>Bacteria</taxon>
        <taxon>Pseudomonadati</taxon>
        <taxon>Pseudomonadota</taxon>
        <taxon>Alphaproteobacteria</taxon>
        <taxon>Hyphomicrobiales</taxon>
        <taxon>Xanthobacteraceae</taxon>
        <taxon>Ancylobacter</taxon>
    </lineage>
</organism>
<evidence type="ECO:0000256" key="3">
    <source>
        <dbReference type="ARBA" id="ARBA00022989"/>
    </source>
</evidence>
<keyword evidence="6" id="KW-0614">Plasmid</keyword>
<dbReference type="AlphaFoldDB" id="A0A9E7D6C0"/>
<keyword evidence="4" id="KW-0472">Membrane</keyword>
<evidence type="ECO:0000256" key="4">
    <source>
        <dbReference type="ARBA" id="ARBA00023136"/>
    </source>
</evidence>
<name>A0A9E7D6C0_9HYPH</name>
<dbReference type="RefSeq" id="WP_244451141.1">
    <property type="nucleotide sequence ID" value="NZ_CP083241.1"/>
</dbReference>
<dbReference type="SUPFAM" id="SSF81345">
    <property type="entry name" value="ABC transporter involved in vitamin B12 uptake, BtuC"/>
    <property type="match status" value="1"/>
</dbReference>
<proteinExistence type="predicted"/>
<dbReference type="EMBL" id="CP083241">
    <property type="protein sequence ID" value="UOK73522.1"/>
    <property type="molecule type" value="Genomic_DNA"/>
</dbReference>
<feature type="region of interest" description="Disordered" evidence="5">
    <location>
        <begin position="116"/>
        <end position="157"/>
    </location>
</feature>
<accession>A0A9E7D6C0</accession>